<dbReference type="RefSeq" id="WP_390328382.1">
    <property type="nucleotide sequence ID" value="NZ_JBHRTP010000016.1"/>
</dbReference>
<keyword evidence="2" id="KW-1185">Reference proteome</keyword>
<evidence type="ECO:0008006" key="3">
    <source>
        <dbReference type="Google" id="ProtNLM"/>
    </source>
</evidence>
<protein>
    <recommendedName>
        <fullName evidence="3">Glycine zipper domain-containing protein</fullName>
    </recommendedName>
</protein>
<dbReference type="EMBL" id="JBHRTP010000016">
    <property type="protein sequence ID" value="MFC3107527.1"/>
    <property type="molecule type" value="Genomic_DNA"/>
</dbReference>
<evidence type="ECO:0000313" key="1">
    <source>
        <dbReference type="EMBL" id="MFC3107527.1"/>
    </source>
</evidence>
<proteinExistence type="predicted"/>
<comment type="caution">
    <text evidence="1">The sequence shown here is derived from an EMBL/GenBank/DDBJ whole genome shotgun (WGS) entry which is preliminary data.</text>
</comment>
<organism evidence="1 2">
    <name type="scientific">Undibacterium arcticum</name>
    <dbReference type="NCBI Taxonomy" id="1762892"/>
    <lineage>
        <taxon>Bacteria</taxon>
        <taxon>Pseudomonadati</taxon>
        <taxon>Pseudomonadota</taxon>
        <taxon>Betaproteobacteria</taxon>
        <taxon>Burkholderiales</taxon>
        <taxon>Oxalobacteraceae</taxon>
        <taxon>Undibacterium</taxon>
    </lineage>
</organism>
<name>A0ABV7EXN3_9BURK</name>
<evidence type="ECO:0000313" key="2">
    <source>
        <dbReference type="Proteomes" id="UP001595530"/>
    </source>
</evidence>
<reference evidence="2" key="1">
    <citation type="journal article" date="2019" name="Int. J. Syst. Evol. Microbiol.">
        <title>The Global Catalogue of Microorganisms (GCM) 10K type strain sequencing project: providing services to taxonomists for standard genome sequencing and annotation.</title>
        <authorList>
            <consortium name="The Broad Institute Genomics Platform"/>
            <consortium name="The Broad Institute Genome Sequencing Center for Infectious Disease"/>
            <person name="Wu L."/>
            <person name="Ma J."/>
        </authorList>
    </citation>
    <scope>NUCLEOTIDE SEQUENCE [LARGE SCALE GENOMIC DNA]</scope>
    <source>
        <strain evidence="2">KCTC 42986</strain>
    </source>
</reference>
<accession>A0ABV7EXN3</accession>
<sequence>MVETKDYWETGVGAVVGALVGAAGSVFGATGAAAGASGVAVDSGAGGGIFGRYSGPR</sequence>
<gene>
    <name evidence="1" type="ORF">ACFOFO_06065</name>
</gene>
<dbReference type="Proteomes" id="UP001595530">
    <property type="component" value="Unassembled WGS sequence"/>
</dbReference>